<feature type="domain" description="Homeobox" evidence="10">
    <location>
        <begin position="311"/>
        <end position="374"/>
    </location>
</feature>
<evidence type="ECO:0000256" key="2">
    <source>
        <dbReference type="ARBA" id="ARBA00006454"/>
    </source>
</evidence>
<keyword evidence="4 8" id="KW-0238">DNA-binding</keyword>
<accession>A0ABQ7NC77</accession>
<feature type="compositionally biased region" description="Polar residues" evidence="9">
    <location>
        <begin position="186"/>
        <end position="197"/>
    </location>
</feature>
<dbReference type="InterPro" id="IPR009057">
    <property type="entry name" value="Homeodomain-like_sf"/>
</dbReference>
<dbReference type="InterPro" id="IPR008422">
    <property type="entry name" value="KN_HD"/>
</dbReference>
<dbReference type="PROSITE" id="PS50071">
    <property type="entry name" value="HOMEOBOX_2"/>
    <property type="match status" value="1"/>
</dbReference>
<dbReference type="Gene3D" id="1.10.10.60">
    <property type="entry name" value="Homeodomain-like"/>
    <property type="match status" value="1"/>
</dbReference>
<feature type="compositionally biased region" description="Basic and acidic residues" evidence="9">
    <location>
        <begin position="170"/>
        <end position="185"/>
    </location>
</feature>
<comment type="caution">
    <text evidence="11">The sequence shown here is derived from an EMBL/GenBank/DDBJ whole genome shotgun (WGS) entry which is preliminary data.</text>
</comment>
<organism evidence="11 12">
    <name type="scientific">Brassica rapa subsp. trilocularis</name>
    <dbReference type="NCBI Taxonomy" id="1813537"/>
    <lineage>
        <taxon>Eukaryota</taxon>
        <taxon>Viridiplantae</taxon>
        <taxon>Streptophyta</taxon>
        <taxon>Embryophyta</taxon>
        <taxon>Tracheophyta</taxon>
        <taxon>Spermatophyta</taxon>
        <taxon>Magnoliopsida</taxon>
        <taxon>eudicotyledons</taxon>
        <taxon>Gunneridae</taxon>
        <taxon>Pentapetalae</taxon>
        <taxon>rosids</taxon>
        <taxon>malvids</taxon>
        <taxon>Brassicales</taxon>
        <taxon>Brassicaceae</taxon>
        <taxon>Brassiceae</taxon>
        <taxon>Brassica</taxon>
    </lineage>
</organism>
<dbReference type="InterPro" id="IPR006563">
    <property type="entry name" value="POX_dom"/>
</dbReference>
<evidence type="ECO:0000256" key="6">
    <source>
        <dbReference type="ARBA" id="ARBA00023163"/>
    </source>
</evidence>
<evidence type="ECO:0000259" key="10">
    <source>
        <dbReference type="PROSITE" id="PS50071"/>
    </source>
</evidence>
<dbReference type="SUPFAM" id="SSF46689">
    <property type="entry name" value="Homeodomain-like"/>
    <property type="match status" value="1"/>
</dbReference>
<dbReference type="InterPro" id="IPR001356">
    <property type="entry name" value="HD"/>
</dbReference>
<dbReference type="CDD" id="cd00086">
    <property type="entry name" value="homeodomain"/>
    <property type="match status" value="1"/>
</dbReference>
<evidence type="ECO:0000256" key="3">
    <source>
        <dbReference type="ARBA" id="ARBA00023015"/>
    </source>
</evidence>
<feature type="region of interest" description="Disordered" evidence="9">
    <location>
        <begin position="384"/>
        <end position="406"/>
    </location>
</feature>
<evidence type="ECO:0000256" key="1">
    <source>
        <dbReference type="ARBA" id="ARBA00004123"/>
    </source>
</evidence>
<keyword evidence="12" id="KW-1185">Reference proteome</keyword>
<dbReference type="SMART" id="SM00389">
    <property type="entry name" value="HOX"/>
    <property type="match status" value="1"/>
</dbReference>
<evidence type="ECO:0000313" key="12">
    <source>
        <dbReference type="Proteomes" id="UP000823674"/>
    </source>
</evidence>
<dbReference type="Pfam" id="PF07526">
    <property type="entry name" value="POX"/>
    <property type="match status" value="1"/>
</dbReference>
<evidence type="ECO:0000256" key="9">
    <source>
        <dbReference type="SAM" id="MobiDB-lite"/>
    </source>
</evidence>
<feature type="DNA-binding region" description="Homeobox" evidence="8">
    <location>
        <begin position="313"/>
        <end position="375"/>
    </location>
</feature>
<evidence type="ECO:0000313" key="11">
    <source>
        <dbReference type="EMBL" id="KAG5407665.1"/>
    </source>
</evidence>
<gene>
    <name evidence="11" type="primary">A03p068870.1_BraROA</name>
    <name evidence="11" type="ORF">IGI04_013784</name>
</gene>
<feature type="region of interest" description="Disordered" evidence="9">
    <location>
        <begin position="166"/>
        <end position="202"/>
    </location>
</feature>
<dbReference type="Proteomes" id="UP000823674">
    <property type="component" value="Chromosome A03"/>
</dbReference>
<protein>
    <recommendedName>
        <fullName evidence="10">Homeobox domain-containing protein</fullName>
    </recommendedName>
</protein>
<keyword evidence="5 8" id="KW-0371">Homeobox</keyword>
<keyword evidence="6" id="KW-0804">Transcription</keyword>
<evidence type="ECO:0000256" key="8">
    <source>
        <dbReference type="PROSITE-ProRule" id="PRU00108"/>
    </source>
</evidence>
<dbReference type="SMART" id="SM00574">
    <property type="entry name" value="POX"/>
    <property type="match status" value="1"/>
</dbReference>
<dbReference type="EMBL" id="JADBGQ010000003">
    <property type="protein sequence ID" value="KAG5407665.1"/>
    <property type="molecule type" value="Genomic_DNA"/>
</dbReference>
<dbReference type="PANTHER" id="PTHR11850">
    <property type="entry name" value="HOMEOBOX PROTEIN TRANSCRIPTION FACTORS"/>
    <property type="match status" value="1"/>
</dbReference>
<keyword evidence="3" id="KW-0805">Transcription regulation</keyword>
<evidence type="ECO:0000256" key="7">
    <source>
        <dbReference type="ARBA" id="ARBA00023242"/>
    </source>
</evidence>
<name>A0ABQ7NC77_BRACM</name>
<sequence>MENYQEARFLPGNAMIHMNPTVSYSEEVAGKERTEANNVSASQETQAYSRFGGVSQMQDIQGFGSWRDQACDRSGFQPMSAIAGPTGVHQTGQGLSLSLGSQILPGIHQGMSPRPEHFRGNEYATQSIPVGNPNMDVVRTIPNSKYLKAAQELLDEAVNVKKSLKQFQPEGDKNKENPQETDKNPQDSNMNPPAEISQSERQELHNKLTKLLSMLDEVDRRYKQYYQQMQIVVSSFDVIAGYGAAKPYTALALQTISRHFRSLRDAISGQIVVTRKCLGEQDGSDGKGVGTISRLKYVDQHLRQQRGFMQPQAWRPQRGLPENSVLVLRAWLFEHFLHPYPKDSDKIMLARQTGLSRGQVSNWFINARVRLWKPMVEEIYKEEFTEHDSNSSSDSTPKMSEVRPVVADDEDRAQELPQDHGHEYGVETCGMVQGGHQMDGGRFISIEPTYHVAEISRFGGGGGVSLTLGLQNSQGHDNVVAMSSEAYNSFPGVYIYGNVIPGAEMEYVNPGSRQNRINSSVMVHDFVA</sequence>
<comment type="similarity">
    <text evidence="2">Belongs to the TALE/BELL homeobox family.</text>
</comment>
<comment type="subcellular location">
    <subcellularLocation>
        <location evidence="1 8">Nucleus</location>
    </subcellularLocation>
</comment>
<evidence type="ECO:0000256" key="4">
    <source>
        <dbReference type="ARBA" id="ARBA00023125"/>
    </source>
</evidence>
<reference evidence="11 12" key="1">
    <citation type="submission" date="2021-03" db="EMBL/GenBank/DDBJ databases">
        <authorList>
            <person name="King G.J."/>
            <person name="Bancroft I."/>
            <person name="Baten A."/>
            <person name="Bloomfield J."/>
            <person name="Borpatragohain P."/>
            <person name="He Z."/>
            <person name="Irish N."/>
            <person name="Irwin J."/>
            <person name="Liu K."/>
            <person name="Mauleon R.P."/>
            <person name="Moore J."/>
            <person name="Morris R."/>
            <person name="Ostergaard L."/>
            <person name="Wang B."/>
            <person name="Wells R."/>
        </authorList>
    </citation>
    <scope>NUCLEOTIDE SEQUENCE [LARGE SCALE GENOMIC DNA]</scope>
    <source>
        <strain evidence="11">R-o-18</strain>
        <tissue evidence="11">Leaf</tissue>
    </source>
</reference>
<keyword evidence="7 8" id="KW-0539">Nucleus</keyword>
<proteinExistence type="inferred from homology"/>
<dbReference type="Pfam" id="PF05920">
    <property type="entry name" value="Homeobox_KN"/>
    <property type="match status" value="1"/>
</dbReference>
<evidence type="ECO:0000256" key="5">
    <source>
        <dbReference type="ARBA" id="ARBA00023155"/>
    </source>
</evidence>
<dbReference type="InterPro" id="IPR050224">
    <property type="entry name" value="TALE_homeobox"/>
</dbReference>